<dbReference type="Pfam" id="PF14183">
    <property type="entry name" value="YwpF"/>
    <property type="match status" value="1"/>
</dbReference>
<dbReference type="OrthoDB" id="2427395at2"/>
<accession>A0A494Z1M5</accession>
<keyword evidence="2" id="KW-1185">Reference proteome</keyword>
<dbReference type="AlphaFoldDB" id="A0A494Z1M5"/>
<organism evidence="1 2">
    <name type="scientific">Oceanobacillus bengalensis</name>
    <dbReference type="NCBI Taxonomy" id="1435466"/>
    <lineage>
        <taxon>Bacteria</taxon>
        <taxon>Bacillati</taxon>
        <taxon>Bacillota</taxon>
        <taxon>Bacilli</taxon>
        <taxon>Bacillales</taxon>
        <taxon>Bacillaceae</taxon>
        <taxon>Oceanobacillus</taxon>
    </lineage>
</organism>
<reference evidence="1 2" key="1">
    <citation type="journal article" date="2015" name="Antonie Van Leeuwenhoek">
        <title>Oceanobacillus bengalensis sp. nov., a bacterium isolated from seawater of the Bay of Bengal.</title>
        <authorList>
            <person name="Yongchang O."/>
            <person name="Xiang W."/>
            <person name="Wang G."/>
        </authorList>
    </citation>
    <scope>NUCLEOTIDE SEQUENCE [LARGE SCALE GENOMIC DNA]</scope>
    <source>
        <strain evidence="1 2">MCCC 1K00260</strain>
    </source>
</reference>
<sequence length="107" mass="12419">MKTFKLKMLTIKGNNERQEKQIPLLDGLIINREDDKNQWIIEAYIEQGYQTFLEELFKKEDSLLLKVKITKENNNPAFFNCIIIGVNRIGDNLNVLFKGTIVDSSTL</sequence>
<dbReference type="Proteomes" id="UP000281813">
    <property type="component" value="Unassembled WGS sequence"/>
</dbReference>
<name>A0A494Z1M5_9BACI</name>
<dbReference type="EMBL" id="RBZO01000009">
    <property type="protein sequence ID" value="RKQ16379.1"/>
    <property type="molecule type" value="Genomic_DNA"/>
</dbReference>
<gene>
    <name evidence="1" type="ORF">D8M05_07820</name>
</gene>
<comment type="caution">
    <text evidence="1">The sequence shown here is derived from an EMBL/GenBank/DDBJ whole genome shotgun (WGS) entry which is preliminary data.</text>
</comment>
<dbReference type="InterPro" id="IPR025573">
    <property type="entry name" value="YwpF"/>
</dbReference>
<dbReference type="RefSeq" id="WP_121130369.1">
    <property type="nucleotide sequence ID" value="NZ_JBHUFK010000007.1"/>
</dbReference>
<proteinExistence type="predicted"/>
<evidence type="ECO:0000313" key="2">
    <source>
        <dbReference type="Proteomes" id="UP000281813"/>
    </source>
</evidence>
<evidence type="ECO:0000313" key="1">
    <source>
        <dbReference type="EMBL" id="RKQ16379.1"/>
    </source>
</evidence>
<protein>
    <submittedName>
        <fullName evidence="1">Uncharacterized protein</fullName>
    </submittedName>
</protein>